<dbReference type="NCBIfam" id="TIGR03476">
    <property type="entry name" value="HpnL"/>
    <property type="match status" value="1"/>
</dbReference>
<keyword evidence="4 6" id="KW-1133">Transmembrane helix</keyword>
<keyword evidence="3 6" id="KW-0812">Transmembrane</keyword>
<keyword evidence="8" id="KW-1185">Reference proteome</keyword>
<evidence type="ECO:0000256" key="6">
    <source>
        <dbReference type="SAM" id="Phobius"/>
    </source>
</evidence>
<dbReference type="PANTHER" id="PTHR39087">
    <property type="entry name" value="UPF0104 MEMBRANE PROTEIN MJ1595"/>
    <property type="match status" value="1"/>
</dbReference>
<keyword evidence="2" id="KW-1003">Cell membrane</keyword>
<dbReference type="KEGG" id="hadh:FRZ61_15080"/>
<protein>
    <recommendedName>
        <fullName evidence="9">TIGR00374 family protein</fullName>
    </recommendedName>
</protein>
<feature type="transmembrane region" description="Helical" evidence="6">
    <location>
        <begin position="15"/>
        <end position="34"/>
    </location>
</feature>
<evidence type="ECO:0000313" key="7">
    <source>
        <dbReference type="EMBL" id="QEX21579.1"/>
    </source>
</evidence>
<dbReference type="PANTHER" id="PTHR39087:SF2">
    <property type="entry name" value="UPF0104 MEMBRANE PROTEIN MJ1595"/>
    <property type="match status" value="1"/>
</dbReference>
<feature type="transmembrane region" description="Helical" evidence="6">
    <location>
        <begin position="317"/>
        <end position="335"/>
    </location>
</feature>
<proteinExistence type="predicted"/>
<evidence type="ECO:0000313" key="8">
    <source>
        <dbReference type="Proteomes" id="UP000325797"/>
    </source>
</evidence>
<dbReference type="GO" id="GO:0005886">
    <property type="term" value="C:plasma membrane"/>
    <property type="evidence" value="ECO:0007669"/>
    <property type="project" value="UniProtKB-SubCell"/>
</dbReference>
<dbReference type="Proteomes" id="UP000325797">
    <property type="component" value="Chromosome"/>
</dbReference>
<evidence type="ECO:0000256" key="4">
    <source>
        <dbReference type="ARBA" id="ARBA00022989"/>
    </source>
</evidence>
<dbReference type="RefSeq" id="WP_225309166.1">
    <property type="nucleotide sequence ID" value="NZ_CP042582.1"/>
</dbReference>
<evidence type="ECO:0000256" key="2">
    <source>
        <dbReference type="ARBA" id="ARBA00022475"/>
    </source>
</evidence>
<evidence type="ECO:0000256" key="3">
    <source>
        <dbReference type="ARBA" id="ARBA00022692"/>
    </source>
</evidence>
<feature type="transmembrane region" description="Helical" evidence="6">
    <location>
        <begin position="163"/>
        <end position="183"/>
    </location>
</feature>
<evidence type="ECO:0000256" key="1">
    <source>
        <dbReference type="ARBA" id="ARBA00004651"/>
    </source>
</evidence>
<gene>
    <name evidence="7" type="ORF">FRZ61_15080</name>
</gene>
<keyword evidence="5 6" id="KW-0472">Membrane</keyword>
<evidence type="ECO:0000256" key="5">
    <source>
        <dbReference type="ARBA" id="ARBA00023136"/>
    </source>
</evidence>
<dbReference type="EMBL" id="CP042582">
    <property type="protein sequence ID" value="QEX21579.1"/>
    <property type="molecule type" value="Genomic_DNA"/>
</dbReference>
<accession>A0A5J6MVW6</accession>
<comment type="subcellular location">
    <subcellularLocation>
        <location evidence="1">Cell membrane</location>
        <topology evidence="1">Multi-pass membrane protein</topology>
    </subcellularLocation>
</comment>
<feature type="transmembrane region" description="Helical" evidence="6">
    <location>
        <begin position="46"/>
        <end position="72"/>
    </location>
</feature>
<sequence length="341" mass="35684">MSDDGPPPRHHPVSLRALIGTAVGLGLIVFIFASHDFGAVLDAASLAGAGFLVLVLWRAVPLLAAAVAWRLLIPPPERPGLMGLWLARWIGEAVNSMLPVAQIGGDVVRTRLAHHLRRPADGPLSGIVAAASVIIDMTVALAAQSLFALPGLGRIASLPEVGLGKVLAALAVTLLPFLLLLAAQRGRVLKGGAALANRMGLARFLGPPHLIGEKLQTEIAGIYRRWPSCLAALLWHLGAWIARAGEVWLIMRLMGQPVGLLDAIAIEGLINAARTAAFLLPAGLGVQEGALILVCGWLGIGPHPALAMALLKRARELAVGLAGLGAWLLVERGALGRMLRH</sequence>
<dbReference type="AlphaFoldDB" id="A0A5J6MVW6"/>
<dbReference type="Pfam" id="PF03706">
    <property type="entry name" value="LPG_synthase_TM"/>
    <property type="match status" value="1"/>
</dbReference>
<evidence type="ECO:0008006" key="9">
    <source>
        <dbReference type="Google" id="ProtNLM"/>
    </source>
</evidence>
<organism evidence="7 8">
    <name type="scientific">Hypericibacter adhaerens</name>
    <dbReference type="NCBI Taxonomy" id="2602016"/>
    <lineage>
        <taxon>Bacteria</taxon>
        <taxon>Pseudomonadati</taxon>
        <taxon>Pseudomonadota</taxon>
        <taxon>Alphaproteobacteria</taxon>
        <taxon>Rhodospirillales</taxon>
        <taxon>Dongiaceae</taxon>
        <taxon>Hypericibacter</taxon>
    </lineage>
</organism>
<feature type="transmembrane region" description="Helical" evidence="6">
    <location>
        <begin position="124"/>
        <end position="143"/>
    </location>
</feature>
<dbReference type="InterPro" id="IPR022791">
    <property type="entry name" value="L-PG_synthase/AglD"/>
</dbReference>
<name>A0A5J6MVW6_9PROT</name>
<reference evidence="7 8" key="1">
    <citation type="submission" date="2019-08" db="EMBL/GenBank/DDBJ databases">
        <title>Hyperibacter terrae gen. nov., sp. nov. and Hyperibacter viscosus sp. nov., two new members in the family Rhodospirillaceae isolated from the rhizosphere of Hypericum perforatum.</title>
        <authorList>
            <person name="Noviana Z."/>
        </authorList>
    </citation>
    <scope>NUCLEOTIDE SEQUENCE [LARGE SCALE GENOMIC DNA]</scope>
    <source>
        <strain evidence="7 8">R5959</strain>
    </source>
</reference>